<sequence length="461" mass="50770">MSYNTGAQRVPAWKRLGLKLKGPAAGEDTVSAPSSGNATGHPTQASQQRNVQNPMTASPASALKRKQQAPLQTPSKKIRLDEQPPASAPSTLKRQKSVTFTEDTKEVAKAEKEKKPKQPKKKKEPKKQKKKNEAPQSDFSLEPALAYLRQWHTDRQSWKFNKNHQTLLIKYLFDPEKIPSADISTFYLYIRDLKGFVRTRLRETAQEIKKQDMEQGAEAFPASTKNKETKQKEYEAALSDFIKTQQQLQQLRQQNEGGASVTNANGKRTFDEVELVIRIANPEVKQRLLKRMRAEMVLDELSDSESTMSTDTTMTTTSTTSSTADKQIANGDDAVAKRPAPVKLNDGSTQPAKRRRLRSIRTEVRDDESSSDSDSDDESGSSDSSDDDDDEKSGDEEDSSSSSSSDDDSDEEMVSNPEQAEGDESSSSSSSSSESESEEAATEGGEAGDSSSSESSDSDDD</sequence>
<reference evidence="3" key="2">
    <citation type="submission" date="2023-05" db="EMBL/GenBank/DDBJ databases">
        <authorList>
            <consortium name="Lawrence Berkeley National Laboratory"/>
            <person name="Steindorff A."/>
            <person name="Hensen N."/>
            <person name="Bonometti L."/>
            <person name="Westerberg I."/>
            <person name="Brannstrom I.O."/>
            <person name="Guillou S."/>
            <person name="Cros-Aarteil S."/>
            <person name="Calhoun S."/>
            <person name="Haridas S."/>
            <person name="Kuo A."/>
            <person name="Mondo S."/>
            <person name="Pangilinan J."/>
            <person name="Riley R."/>
            <person name="Labutti K."/>
            <person name="Andreopoulos B."/>
            <person name="Lipzen A."/>
            <person name="Chen C."/>
            <person name="Yanf M."/>
            <person name="Daum C."/>
            <person name="Ng V."/>
            <person name="Clum A."/>
            <person name="Ohm R."/>
            <person name="Martin F."/>
            <person name="Silar P."/>
            <person name="Natvig D."/>
            <person name="Lalanne C."/>
            <person name="Gautier V."/>
            <person name="Ament-Velasquez S.L."/>
            <person name="Kruys A."/>
            <person name="Hutchinson M.I."/>
            <person name="Powell A.J."/>
            <person name="Barry K."/>
            <person name="Miller A.N."/>
            <person name="Grigoriev I.V."/>
            <person name="Debuchy R."/>
            <person name="Gladieux P."/>
            <person name="Thoren M.H."/>
            <person name="Johannesson H."/>
        </authorList>
    </citation>
    <scope>NUCLEOTIDE SEQUENCE</scope>
    <source>
        <strain evidence="3">PSN293</strain>
    </source>
</reference>
<gene>
    <name evidence="3" type="ORF">QBC37DRAFT_409685</name>
</gene>
<feature type="compositionally biased region" description="Low complexity" evidence="1">
    <location>
        <begin position="425"/>
        <end position="434"/>
    </location>
</feature>
<dbReference type="PANTHER" id="PTHR22306">
    <property type="entry name" value="CHROMOSOME 7 OPEN READING FRAME 50"/>
    <property type="match status" value="1"/>
</dbReference>
<dbReference type="AlphaFoldDB" id="A0AAN6YI77"/>
<organism evidence="3 4">
    <name type="scientific">Rhypophila decipiens</name>
    <dbReference type="NCBI Taxonomy" id="261697"/>
    <lineage>
        <taxon>Eukaryota</taxon>
        <taxon>Fungi</taxon>
        <taxon>Dikarya</taxon>
        <taxon>Ascomycota</taxon>
        <taxon>Pezizomycotina</taxon>
        <taxon>Sordariomycetes</taxon>
        <taxon>Sordariomycetidae</taxon>
        <taxon>Sordariales</taxon>
        <taxon>Naviculisporaceae</taxon>
        <taxon>Rhypophila</taxon>
    </lineage>
</organism>
<dbReference type="Pfam" id="PF10180">
    <property type="entry name" value="WKF"/>
    <property type="match status" value="1"/>
</dbReference>
<proteinExistence type="predicted"/>
<comment type="caution">
    <text evidence="3">The sequence shown here is derived from an EMBL/GenBank/DDBJ whole genome shotgun (WGS) entry which is preliminary data.</text>
</comment>
<protein>
    <recommendedName>
        <fullName evidence="2">WKF domain-containing protein</fullName>
    </recommendedName>
</protein>
<evidence type="ECO:0000259" key="2">
    <source>
        <dbReference type="Pfam" id="PF10180"/>
    </source>
</evidence>
<feature type="region of interest" description="Disordered" evidence="1">
    <location>
        <begin position="301"/>
        <end position="461"/>
    </location>
</feature>
<feature type="compositionally biased region" description="Polar residues" evidence="1">
    <location>
        <begin position="88"/>
        <end position="101"/>
    </location>
</feature>
<name>A0AAN6YI77_9PEZI</name>
<feature type="region of interest" description="Disordered" evidence="1">
    <location>
        <begin position="22"/>
        <end position="138"/>
    </location>
</feature>
<evidence type="ECO:0000313" key="4">
    <source>
        <dbReference type="Proteomes" id="UP001301769"/>
    </source>
</evidence>
<reference evidence="3" key="1">
    <citation type="journal article" date="2023" name="Mol. Phylogenet. Evol.">
        <title>Genome-scale phylogeny and comparative genomics of the fungal order Sordariales.</title>
        <authorList>
            <person name="Hensen N."/>
            <person name="Bonometti L."/>
            <person name="Westerberg I."/>
            <person name="Brannstrom I.O."/>
            <person name="Guillou S."/>
            <person name="Cros-Aarteil S."/>
            <person name="Calhoun S."/>
            <person name="Haridas S."/>
            <person name="Kuo A."/>
            <person name="Mondo S."/>
            <person name="Pangilinan J."/>
            <person name="Riley R."/>
            <person name="LaButti K."/>
            <person name="Andreopoulos B."/>
            <person name="Lipzen A."/>
            <person name="Chen C."/>
            <person name="Yan M."/>
            <person name="Daum C."/>
            <person name="Ng V."/>
            <person name="Clum A."/>
            <person name="Steindorff A."/>
            <person name="Ohm R.A."/>
            <person name="Martin F."/>
            <person name="Silar P."/>
            <person name="Natvig D.O."/>
            <person name="Lalanne C."/>
            <person name="Gautier V."/>
            <person name="Ament-Velasquez S.L."/>
            <person name="Kruys A."/>
            <person name="Hutchinson M.I."/>
            <person name="Powell A.J."/>
            <person name="Barry K."/>
            <person name="Miller A.N."/>
            <person name="Grigoriev I.V."/>
            <person name="Debuchy R."/>
            <person name="Gladieux P."/>
            <person name="Hiltunen Thoren M."/>
            <person name="Johannesson H."/>
        </authorList>
    </citation>
    <scope>NUCLEOTIDE SEQUENCE</scope>
    <source>
        <strain evidence="3">PSN293</strain>
    </source>
</reference>
<dbReference type="EMBL" id="MU858047">
    <property type="protein sequence ID" value="KAK4219753.1"/>
    <property type="molecule type" value="Genomic_DNA"/>
</dbReference>
<keyword evidence="4" id="KW-1185">Reference proteome</keyword>
<dbReference type="PANTHER" id="PTHR22306:SF2">
    <property type="entry name" value="CHROMOSOME 7 OPEN READING FRAME 50"/>
    <property type="match status" value="1"/>
</dbReference>
<evidence type="ECO:0000256" key="1">
    <source>
        <dbReference type="SAM" id="MobiDB-lite"/>
    </source>
</evidence>
<feature type="compositionally biased region" description="Low complexity" evidence="1">
    <location>
        <begin position="304"/>
        <end position="323"/>
    </location>
</feature>
<dbReference type="Proteomes" id="UP001301769">
    <property type="component" value="Unassembled WGS sequence"/>
</dbReference>
<accession>A0AAN6YI77</accession>
<evidence type="ECO:0000313" key="3">
    <source>
        <dbReference type="EMBL" id="KAK4219753.1"/>
    </source>
</evidence>
<feature type="compositionally biased region" description="Acidic residues" evidence="1">
    <location>
        <begin position="369"/>
        <end position="413"/>
    </location>
</feature>
<feature type="region of interest" description="Disordered" evidence="1">
    <location>
        <begin position="212"/>
        <end position="231"/>
    </location>
</feature>
<feature type="domain" description="WKF" evidence="2">
    <location>
        <begin position="146"/>
        <end position="208"/>
    </location>
</feature>
<feature type="compositionally biased region" description="Basic and acidic residues" evidence="1">
    <location>
        <begin position="102"/>
        <end position="116"/>
    </location>
</feature>
<feature type="compositionally biased region" description="Basic residues" evidence="1">
    <location>
        <begin position="117"/>
        <end position="130"/>
    </location>
</feature>
<dbReference type="InterPro" id="IPR019327">
    <property type="entry name" value="WKF"/>
</dbReference>
<feature type="compositionally biased region" description="Polar residues" evidence="1">
    <location>
        <begin position="31"/>
        <end position="59"/>
    </location>
</feature>
<feature type="compositionally biased region" description="Low complexity" evidence="1">
    <location>
        <begin position="442"/>
        <end position="455"/>
    </location>
</feature>